<evidence type="ECO:0000313" key="1">
    <source>
        <dbReference type="EMBL" id="TNN34950.1"/>
    </source>
</evidence>
<evidence type="ECO:0000313" key="2">
    <source>
        <dbReference type="Proteomes" id="UP000314294"/>
    </source>
</evidence>
<dbReference type="Proteomes" id="UP000314294">
    <property type="component" value="Unassembled WGS sequence"/>
</dbReference>
<protein>
    <submittedName>
        <fullName evidence="1">Uncharacterized protein</fullName>
    </submittedName>
</protein>
<comment type="caution">
    <text evidence="1">The sequence shown here is derived from an EMBL/GenBank/DDBJ whole genome shotgun (WGS) entry which is preliminary data.</text>
</comment>
<dbReference type="AlphaFoldDB" id="A0A4Z2F246"/>
<dbReference type="EMBL" id="SRLO01001860">
    <property type="protein sequence ID" value="TNN34950.1"/>
    <property type="molecule type" value="Genomic_DNA"/>
</dbReference>
<name>A0A4Z2F246_9TELE</name>
<gene>
    <name evidence="1" type="ORF">EYF80_054886</name>
</gene>
<accession>A0A4Z2F246</accession>
<sequence>MISGFYLEMIIDNRVEVLPQAALPPAQRLVVHLQLPGVGRQLGHLLGEADQERPVLALHRLQVRVVVAERVEQRRLYALQPQKVSVVVGTVGVDEDVDARAVAPLHGHQGVGLVLIGGDVREAVGHGRGLVVIHEEDGAGHRYGQ</sequence>
<keyword evidence="2" id="KW-1185">Reference proteome</keyword>
<reference evidence="1 2" key="1">
    <citation type="submission" date="2019-03" db="EMBL/GenBank/DDBJ databases">
        <title>First draft genome of Liparis tanakae, snailfish: a comprehensive survey of snailfish specific genes.</title>
        <authorList>
            <person name="Kim W."/>
            <person name="Song I."/>
            <person name="Jeong J.-H."/>
            <person name="Kim D."/>
            <person name="Kim S."/>
            <person name="Ryu S."/>
            <person name="Song J.Y."/>
            <person name="Lee S.K."/>
        </authorList>
    </citation>
    <scope>NUCLEOTIDE SEQUENCE [LARGE SCALE GENOMIC DNA]</scope>
    <source>
        <tissue evidence="1">Muscle</tissue>
    </source>
</reference>
<proteinExistence type="predicted"/>
<organism evidence="1 2">
    <name type="scientific">Liparis tanakae</name>
    <name type="common">Tanaka's snailfish</name>
    <dbReference type="NCBI Taxonomy" id="230148"/>
    <lineage>
        <taxon>Eukaryota</taxon>
        <taxon>Metazoa</taxon>
        <taxon>Chordata</taxon>
        <taxon>Craniata</taxon>
        <taxon>Vertebrata</taxon>
        <taxon>Euteleostomi</taxon>
        <taxon>Actinopterygii</taxon>
        <taxon>Neopterygii</taxon>
        <taxon>Teleostei</taxon>
        <taxon>Neoteleostei</taxon>
        <taxon>Acanthomorphata</taxon>
        <taxon>Eupercaria</taxon>
        <taxon>Perciformes</taxon>
        <taxon>Cottioidei</taxon>
        <taxon>Cottales</taxon>
        <taxon>Liparidae</taxon>
        <taxon>Liparis</taxon>
    </lineage>
</organism>